<dbReference type="Proteomes" id="UP001057375">
    <property type="component" value="Unassembled WGS sequence"/>
</dbReference>
<gene>
    <name evidence="2" type="ORF">ADUPG1_000286</name>
</gene>
<keyword evidence="3" id="KW-1185">Reference proteome</keyword>
<evidence type="ECO:0000313" key="3">
    <source>
        <dbReference type="Proteomes" id="UP001057375"/>
    </source>
</evidence>
<comment type="caution">
    <text evidence="2">The sequence shown here is derived from an EMBL/GenBank/DDBJ whole genome shotgun (WGS) entry which is preliminary data.</text>
</comment>
<name>A0ABQ5K679_9EUKA</name>
<evidence type="ECO:0000313" key="2">
    <source>
        <dbReference type="EMBL" id="GKT27923.1"/>
    </source>
</evidence>
<evidence type="ECO:0000256" key="1">
    <source>
        <dbReference type="SAM" id="MobiDB-lite"/>
    </source>
</evidence>
<feature type="non-terminal residue" evidence="2">
    <location>
        <position position="1"/>
    </location>
</feature>
<organism evidence="2 3">
    <name type="scientific">Aduncisulcus paluster</name>
    <dbReference type="NCBI Taxonomy" id="2918883"/>
    <lineage>
        <taxon>Eukaryota</taxon>
        <taxon>Metamonada</taxon>
        <taxon>Carpediemonas-like organisms</taxon>
        <taxon>Aduncisulcus</taxon>
    </lineage>
</organism>
<dbReference type="EMBL" id="BQXS01000101">
    <property type="protein sequence ID" value="GKT27923.1"/>
    <property type="molecule type" value="Genomic_DNA"/>
</dbReference>
<reference evidence="2" key="1">
    <citation type="submission" date="2022-03" db="EMBL/GenBank/DDBJ databases">
        <title>Draft genome sequence of Aduncisulcus paluster, a free-living microaerophilic Fornicata.</title>
        <authorList>
            <person name="Yuyama I."/>
            <person name="Kume K."/>
            <person name="Tamura T."/>
            <person name="Inagaki Y."/>
            <person name="Hashimoto T."/>
        </authorList>
    </citation>
    <scope>NUCLEOTIDE SEQUENCE</scope>
    <source>
        <strain evidence="2">NY0171</strain>
    </source>
</reference>
<feature type="region of interest" description="Disordered" evidence="1">
    <location>
        <begin position="566"/>
        <end position="585"/>
    </location>
</feature>
<proteinExistence type="predicted"/>
<feature type="compositionally biased region" description="Basic and acidic residues" evidence="1">
    <location>
        <begin position="53"/>
        <end position="63"/>
    </location>
</feature>
<sequence>FLDHRRCSSMVSCGVCGKVNKKDARRDTFGKCVCEEREWVKTLASLCKETVAMKEEEETEKREKREKRREQRLKRSEDPSSLSAEPVMTVEKRERLKQEATIKKNKRVAMLISNTQLSMAYLSTHAFSNSMDGGSPSSMEITPDELFLECALGSIFRLEQSTQTGLCSFLFPLSCSSLLRSHCVWPSLCHLQKDTSLTDDQDVEHSTAFRSLSLSLTLSRVILSLIGASSLRLPFTFVSISPSEKECIRMSECLYSVAAVCVWEGLLRSCRSHIFQKEHSRKVGVFKVVMDEMSQRSQAQRFLHLCAAISPLLSVSFPLAFKPAAFFARSVSLLFSSLFHTHMRIYICKGTSGRVNYPLLPLPSTLALFGSLFNSMCLSMCGKHVWGAREEKEIWVGISRAWITCAAGCICGMWSEKQSSDGCSCKLPWIGNNNSKGICNVCGMKMKYRSASALSASNPSDGHGSNSNLGYISVCSYPVMVKGNVSQGSIYGIECGGSGEKWAAWALGGESMFQPIVFSSRGMDLFPSLALLGSLNECCCEKEKGILTEVQSKMRMFRSIIRESLDSLPPRPTTSSKHHHKGDHSFSSEISEESRIIKQLFHLSPASLSSLTYMDLISLVTSPNSIIPPHLHHHFSLLFSPLLSLVHKSSHLARSIPRELEVGNLSSLASLCSKHHHKGDHSFSSEISEESRIIKQLFHLSPASLSSLTYMDLISLVTSPNSIIPPHLHHHFCCEKEKGILTEVQSKMRMFRSIIRESLDSLPPRPTTSSKHHHKGDHSFSSEISEESRIIKQLFHLSPASLSSLTYMDLISLVTSPNSIIPPHLHHHFSLLFSPLLSLVHKSSHLARSIPRELEVGNLSSLASLLSHSSAGSVTSHVFSPSFSSQGEDMGPNSIISHDEMQRVAGICEILGLFVNVSHVIGISDIVKACESEYFVHKFTHESIFRDASSMKGQSEDWIVEWVRRESIRREIQKTVTHDSSAMEQHEEEEEYVPPLPSFIYIPDSSFFSELKNIPIVPSRFLDDSPEASSSVVDTSSLSPLLPSSFLHTESSLGAFFGVVSLHPYLSLGISSEMVLDMCSGKFNPISHHKSSRARMKDMGVQYSPSAIISDILLGLTKYFCSDKGLYAFNIVNSIGSHSHLGIKTSHHHQDMTCCHVCGCHSVKGSTCLCGFDCVKRAIRITDGLKRGIQAMDNGLLDKLR</sequence>
<protein>
    <submittedName>
        <fullName evidence="2">Uncharacterized protein</fullName>
    </submittedName>
</protein>
<feature type="region of interest" description="Disordered" evidence="1">
    <location>
        <begin position="53"/>
        <end position="90"/>
    </location>
</feature>
<feature type="region of interest" description="Disordered" evidence="1">
    <location>
        <begin position="760"/>
        <end position="779"/>
    </location>
</feature>
<accession>A0ABQ5K679</accession>